<proteinExistence type="predicted"/>
<protein>
    <submittedName>
        <fullName evidence="2">Uncharacterized protein</fullName>
    </submittedName>
</protein>
<dbReference type="AlphaFoldDB" id="A0A9P5YXC1"/>
<sequence length="72" mass="7150">MQVTTSSSPRHAPAAHALPASAALKPTVPAEAPPPSPNPLLDAEAPPAPALLALASPMSASAKRLSRARLVG</sequence>
<evidence type="ECO:0000313" key="2">
    <source>
        <dbReference type="EMBL" id="KAF9475576.1"/>
    </source>
</evidence>
<keyword evidence="3" id="KW-1185">Reference proteome</keyword>
<evidence type="ECO:0000256" key="1">
    <source>
        <dbReference type="SAM" id="MobiDB-lite"/>
    </source>
</evidence>
<name>A0A9P5YXC1_9AGAR</name>
<reference evidence="2" key="1">
    <citation type="submission" date="2020-11" db="EMBL/GenBank/DDBJ databases">
        <authorList>
            <consortium name="DOE Joint Genome Institute"/>
            <person name="Ahrendt S."/>
            <person name="Riley R."/>
            <person name="Andreopoulos W."/>
            <person name="Labutti K."/>
            <person name="Pangilinan J."/>
            <person name="Ruiz-Duenas F.J."/>
            <person name="Barrasa J.M."/>
            <person name="Sanchez-Garcia M."/>
            <person name="Camarero S."/>
            <person name="Miyauchi S."/>
            <person name="Serrano A."/>
            <person name="Linde D."/>
            <person name="Babiker R."/>
            <person name="Drula E."/>
            <person name="Ayuso-Fernandez I."/>
            <person name="Pacheco R."/>
            <person name="Padilla G."/>
            <person name="Ferreira P."/>
            <person name="Barriuso J."/>
            <person name="Kellner H."/>
            <person name="Castanera R."/>
            <person name="Alfaro M."/>
            <person name="Ramirez L."/>
            <person name="Pisabarro A.G."/>
            <person name="Kuo A."/>
            <person name="Tritt A."/>
            <person name="Lipzen A."/>
            <person name="He G."/>
            <person name="Yan M."/>
            <person name="Ng V."/>
            <person name="Cullen D."/>
            <person name="Martin F."/>
            <person name="Rosso M.-N."/>
            <person name="Henrissat B."/>
            <person name="Hibbett D."/>
            <person name="Martinez A.T."/>
            <person name="Grigoriev I.V."/>
        </authorList>
    </citation>
    <scope>NUCLEOTIDE SEQUENCE</scope>
    <source>
        <strain evidence="2">CIRM-BRFM 674</strain>
    </source>
</reference>
<gene>
    <name evidence="2" type="ORF">BDN70DRAFT_935783</name>
</gene>
<feature type="compositionally biased region" description="Low complexity" evidence="1">
    <location>
        <begin position="1"/>
        <end position="30"/>
    </location>
</feature>
<accession>A0A9P5YXC1</accession>
<organism evidence="2 3">
    <name type="scientific">Pholiota conissans</name>
    <dbReference type="NCBI Taxonomy" id="109636"/>
    <lineage>
        <taxon>Eukaryota</taxon>
        <taxon>Fungi</taxon>
        <taxon>Dikarya</taxon>
        <taxon>Basidiomycota</taxon>
        <taxon>Agaricomycotina</taxon>
        <taxon>Agaricomycetes</taxon>
        <taxon>Agaricomycetidae</taxon>
        <taxon>Agaricales</taxon>
        <taxon>Agaricineae</taxon>
        <taxon>Strophariaceae</taxon>
        <taxon>Pholiota</taxon>
    </lineage>
</organism>
<dbReference type="EMBL" id="MU155327">
    <property type="protein sequence ID" value="KAF9475576.1"/>
    <property type="molecule type" value="Genomic_DNA"/>
</dbReference>
<comment type="caution">
    <text evidence="2">The sequence shown here is derived from an EMBL/GenBank/DDBJ whole genome shotgun (WGS) entry which is preliminary data.</text>
</comment>
<feature type="region of interest" description="Disordered" evidence="1">
    <location>
        <begin position="1"/>
        <end position="45"/>
    </location>
</feature>
<evidence type="ECO:0000313" key="3">
    <source>
        <dbReference type="Proteomes" id="UP000807469"/>
    </source>
</evidence>
<dbReference type="Proteomes" id="UP000807469">
    <property type="component" value="Unassembled WGS sequence"/>
</dbReference>